<evidence type="ECO:0000256" key="9">
    <source>
        <dbReference type="SAM" id="MobiDB-lite"/>
    </source>
</evidence>
<gene>
    <name evidence="11" type="ORF">J2739_005360</name>
</gene>
<dbReference type="InterPro" id="IPR035906">
    <property type="entry name" value="MetI-like_sf"/>
</dbReference>
<keyword evidence="6 8" id="KW-1133">Transmembrane helix</keyword>
<dbReference type="SUPFAM" id="SSF161098">
    <property type="entry name" value="MetI-like"/>
    <property type="match status" value="1"/>
</dbReference>
<keyword evidence="12" id="KW-1185">Reference proteome</keyword>
<organism evidence="11 12">
    <name type="scientific">Variovorax soli</name>
    <dbReference type="NCBI Taxonomy" id="376815"/>
    <lineage>
        <taxon>Bacteria</taxon>
        <taxon>Pseudomonadati</taxon>
        <taxon>Pseudomonadota</taxon>
        <taxon>Betaproteobacteria</taxon>
        <taxon>Burkholderiales</taxon>
        <taxon>Comamonadaceae</taxon>
        <taxon>Variovorax</taxon>
    </lineage>
</organism>
<evidence type="ECO:0000256" key="8">
    <source>
        <dbReference type="RuleBase" id="RU363032"/>
    </source>
</evidence>
<feature type="transmembrane region" description="Helical" evidence="8">
    <location>
        <begin position="20"/>
        <end position="43"/>
    </location>
</feature>
<proteinExistence type="inferred from homology"/>
<evidence type="ECO:0000259" key="10">
    <source>
        <dbReference type="PROSITE" id="PS50928"/>
    </source>
</evidence>
<dbReference type="Gene3D" id="1.10.3720.10">
    <property type="entry name" value="MetI-like"/>
    <property type="match status" value="1"/>
</dbReference>
<accession>A0ABU1NMH7</accession>
<evidence type="ECO:0000256" key="5">
    <source>
        <dbReference type="ARBA" id="ARBA00022692"/>
    </source>
</evidence>
<sequence>MMTTRAGRWTSRTWLLLGFAFLYLPIVALVVFSFTDSLVPNVWTGFSLRWYRRLMGDVAIREALFLSLKIAAATATGAIILGTLAALSLERLPWFKGRTLFSGMVSAPLVMPEVIVGLSLLLMLVSAQRLFGFPERGAVTIWLGHLLVGIAYATVVIGARLRDLNPQYEEAAQDLGARPLQVFFLVTLPLIAQSLVAAWLLTFTLSLDDVVMSAFLSGPGSTTLPLVIFSRARRGLDPTVNALAAIVIAGVAVFVVLSSYMIAARERRLYKEQQAASGNDAVRDIEPSAPSSTDAT</sequence>
<evidence type="ECO:0000256" key="4">
    <source>
        <dbReference type="ARBA" id="ARBA00022475"/>
    </source>
</evidence>
<name>A0ABU1NMH7_9BURK</name>
<evidence type="ECO:0000256" key="6">
    <source>
        <dbReference type="ARBA" id="ARBA00022989"/>
    </source>
</evidence>
<evidence type="ECO:0000313" key="12">
    <source>
        <dbReference type="Proteomes" id="UP001184230"/>
    </source>
</evidence>
<feature type="transmembrane region" description="Helical" evidence="8">
    <location>
        <begin position="139"/>
        <end position="161"/>
    </location>
</feature>
<feature type="transmembrane region" description="Helical" evidence="8">
    <location>
        <begin position="64"/>
        <end position="89"/>
    </location>
</feature>
<dbReference type="Pfam" id="PF00528">
    <property type="entry name" value="BPD_transp_1"/>
    <property type="match status" value="1"/>
</dbReference>
<evidence type="ECO:0000256" key="1">
    <source>
        <dbReference type="ARBA" id="ARBA00004651"/>
    </source>
</evidence>
<dbReference type="InterPro" id="IPR000515">
    <property type="entry name" value="MetI-like"/>
</dbReference>
<dbReference type="Proteomes" id="UP001184230">
    <property type="component" value="Unassembled WGS sequence"/>
</dbReference>
<protein>
    <submittedName>
        <fullName evidence="11">Putrescine transport system permease protein</fullName>
    </submittedName>
</protein>
<feature type="transmembrane region" description="Helical" evidence="8">
    <location>
        <begin position="181"/>
        <end position="203"/>
    </location>
</feature>
<dbReference type="RefSeq" id="WP_309907361.1">
    <property type="nucleotide sequence ID" value="NZ_JAVDRF010000018.1"/>
</dbReference>
<keyword evidence="5 8" id="KW-0812">Transmembrane</keyword>
<dbReference type="CDD" id="cd06261">
    <property type="entry name" value="TM_PBP2"/>
    <property type="match status" value="1"/>
</dbReference>
<dbReference type="EMBL" id="JAVDRF010000018">
    <property type="protein sequence ID" value="MDR6539563.1"/>
    <property type="molecule type" value="Genomic_DNA"/>
</dbReference>
<evidence type="ECO:0000256" key="2">
    <source>
        <dbReference type="ARBA" id="ARBA00007069"/>
    </source>
</evidence>
<evidence type="ECO:0000256" key="3">
    <source>
        <dbReference type="ARBA" id="ARBA00022448"/>
    </source>
</evidence>
<evidence type="ECO:0000313" key="11">
    <source>
        <dbReference type="EMBL" id="MDR6539563.1"/>
    </source>
</evidence>
<comment type="similarity">
    <text evidence="2">Belongs to the binding-protein-dependent transport system permease family. CysTW subfamily.</text>
</comment>
<comment type="subcellular location">
    <subcellularLocation>
        <location evidence="1 8">Cell membrane</location>
        <topology evidence="1 8">Multi-pass membrane protein</topology>
    </subcellularLocation>
</comment>
<feature type="region of interest" description="Disordered" evidence="9">
    <location>
        <begin position="274"/>
        <end position="296"/>
    </location>
</feature>
<keyword evidence="7 8" id="KW-0472">Membrane</keyword>
<comment type="caution">
    <text evidence="11">The sequence shown here is derived from an EMBL/GenBank/DDBJ whole genome shotgun (WGS) entry which is preliminary data.</text>
</comment>
<feature type="domain" description="ABC transmembrane type-1" evidence="10">
    <location>
        <begin position="64"/>
        <end position="258"/>
    </location>
</feature>
<keyword evidence="3 8" id="KW-0813">Transport</keyword>
<feature type="transmembrane region" description="Helical" evidence="8">
    <location>
        <begin position="242"/>
        <end position="263"/>
    </location>
</feature>
<feature type="transmembrane region" description="Helical" evidence="8">
    <location>
        <begin position="109"/>
        <end position="127"/>
    </location>
</feature>
<dbReference type="PANTHER" id="PTHR43848:SF2">
    <property type="entry name" value="PUTRESCINE TRANSPORT SYSTEM PERMEASE PROTEIN POTI"/>
    <property type="match status" value="1"/>
</dbReference>
<keyword evidence="4" id="KW-1003">Cell membrane</keyword>
<reference evidence="11 12" key="1">
    <citation type="submission" date="2023-07" db="EMBL/GenBank/DDBJ databases">
        <title>Sorghum-associated microbial communities from plants grown in Nebraska, USA.</title>
        <authorList>
            <person name="Schachtman D."/>
        </authorList>
    </citation>
    <scope>NUCLEOTIDE SEQUENCE [LARGE SCALE GENOMIC DNA]</scope>
    <source>
        <strain evidence="11 12">DS1781</strain>
    </source>
</reference>
<evidence type="ECO:0000256" key="7">
    <source>
        <dbReference type="ARBA" id="ARBA00023136"/>
    </source>
</evidence>
<dbReference type="PANTHER" id="PTHR43848">
    <property type="entry name" value="PUTRESCINE TRANSPORT SYSTEM PERMEASE PROTEIN POTI"/>
    <property type="match status" value="1"/>
</dbReference>
<dbReference type="PROSITE" id="PS50928">
    <property type="entry name" value="ABC_TM1"/>
    <property type="match status" value="1"/>
</dbReference>
<dbReference type="InterPro" id="IPR051789">
    <property type="entry name" value="Bact_Polyamine_Transport"/>
</dbReference>